<dbReference type="AlphaFoldDB" id="A0AA36N8U6"/>
<evidence type="ECO:0000259" key="3">
    <source>
        <dbReference type="PROSITE" id="PS50222"/>
    </source>
</evidence>
<feature type="domain" description="EF-hand" evidence="3">
    <location>
        <begin position="472"/>
        <end position="507"/>
    </location>
</feature>
<dbReference type="InterPro" id="IPR011992">
    <property type="entry name" value="EF-hand-dom_pair"/>
</dbReference>
<feature type="compositionally biased region" description="Basic residues" evidence="2">
    <location>
        <begin position="126"/>
        <end position="138"/>
    </location>
</feature>
<feature type="compositionally biased region" description="Pro residues" evidence="2">
    <location>
        <begin position="98"/>
        <end position="117"/>
    </location>
</feature>
<feature type="region of interest" description="Disordered" evidence="2">
    <location>
        <begin position="14"/>
        <end position="155"/>
    </location>
</feature>
<dbReference type="Gene3D" id="1.10.238.10">
    <property type="entry name" value="EF-hand"/>
    <property type="match status" value="1"/>
</dbReference>
<dbReference type="EMBL" id="CAUJNA010003248">
    <property type="protein sequence ID" value="CAJ1396934.1"/>
    <property type="molecule type" value="Genomic_DNA"/>
</dbReference>
<reference evidence="4" key="1">
    <citation type="submission" date="2023-08" db="EMBL/GenBank/DDBJ databases">
        <authorList>
            <person name="Chen Y."/>
            <person name="Shah S."/>
            <person name="Dougan E. K."/>
            <person name="Thang M."/>
            <person name="Chan C."/>
        </authorList>
    </citation>
    <scope>NUCLEOTIDE SEQUENCE</scope>
</reference>
<keyword evidence="5" id="KW-1185">Reference proteome</keyword>
<evidence type="ECO:0000313" key="5">
    <source>
        <dbReference type="Proteomes" id="UP001178507"/>
    </source>
</evidence>
<sequence>MDFQPFKPFQAFVNAASFSPTSPQKPRPRSARAGGSAPRVRLDRFFLPLPTPTPPSTRLAKEQAEPGELTAIDAAWATETIKEPDEPEVPEPLESPESPGPPEPPVLPELPGPPESPESPELVRQQSHRSASRSARRKPWQEEPPAHGLSPKAKWRRAVDAIHARNQSLVKHRSQVTRQVQKRVLAFDKRVAVLASGGSKVAAKEASLDEGENGGGLPLRLDAAITEEQEEKEELESMPFKVLEWSSQRGNFPAFNLLGHSSCWQSEIGMTRDQHLTLELDDIPAPVIALQMEFVTKEVTPKRCKMMFSVHSAMGPWQTAWTFLVPENIAEKGISFFNKSKEEVREGAESAPWWRLVVADNYGSQACIAIAAPLKLWVASRGDHTRLKYMRRNKITFLEDSFFAQKHMMNNMSADERTDRRLATTYKLDMEFIKKAHDQFNEIDRTSSGRWTKKDWQSWMLEFIPPKERPKVTPERMNFYWARVDKDANHCVDFEEFLIFVHVLNEMAQRYGKSTAEFLFPGIIKGAEGTEFKPESLVKLPSMDSMELQLKMSRRKQEEEFRDTLAQLSPRRNVTAVSRDHVVRGRVTTTISDLSDAVEAITAQHQ</sequence>
<name>A0AA36N8U6_9DINO</name>
<accession>A0AA36N8U6</accession>
<dbReference type="GO" id="GO:0005509">
    <property type="term" value="F:calcium ion binding"/>
    <property type="evidence" value="ECO:0007669"/>
    <property type="project" value="InterPro"/>
</dbReference>
<dbReference type="PROSITE" id="PS50222">
    <property type="entry name" value="EF_HAND_2"/>
    <property type="match status" value="1"/>
</dbReference>
<evidence type="ECO:0000313" key="4">
    <source>
        <dbReference type="EMBL" id="CAJ1396934.1"/>
    </source>
</evidence>
<dbReference type="PROSITE" id="PS00018">
    <property type="entry name" value="EF_HAND_1"/>
    <property type="match status" value="1"/>
</dbReference>
<evidence type="ECO:0000256" key="2">
    <source>
        <dbReference type="SAM" id="MobiDB-lite"/>
    </source>
</evidence>
<dbReference type="Proteomes" id="UP001178507">
    <property type="component" value="Unassembled WGS sequence"/>
</dbReference>
<dbReference type="SUPFAM" id="SSF47473">
    <property type="entry name" value="EF-hand"/>
    <property type="match status" value="1"/>
</dbReference>
<protein>
    <recommendedName>
        <fullName evidence="3">EF-hand domain-containing protein</fullName>
    </recommendedName>
</protein>
<organism evidence="4 5">
    <name type="scientific">Effrenium voratum</name>
    <dbReference type="NCBI Taxonomy" id="2562239"/>
    <lineage>
        <taxon>Eukaryota</taxon>
        <taxon>Sar</taxon>
        <taxon>Alveolata</taxon>
        <taxon>Dinophyceae</taxon>
        <taxon>Suessiales</taxon>
        <taxon>Symbiodiniaceae</taxon>
        <taxon>Effrenium</taxon>
    </lineage>
</organism>
<keyword evidence="1" id="KW-0106">Calcium</keyword>
<dbReference type="InterPro" id="IPR018247">
    <property type="entry name" value="EF_Hand_1_Ca_BS"/>
</dbReference>
<proteinExistence type="predicted"/>
<dbReference type="InterPro" id="IPR002048">
    <property type="entry name" value="EF_hand_dom"/>
</dbReference>
<evidence type="ECO:0000256" key="1">
    <source>
        <dbReference type="ARBA" id="ARBA00022837"/>
    </source>
</evidence>
<comment type="caution">
    <text evidence="4">The sequence shown here is derived from an EMBL/GenBank/DDBJ whole genome shotgun (WGS) entry which is preliminary data.</text>
</comment>
<gene>
    <name evidence="4" type="ORF">EVOR1521_LOCUS21059</name>
</gene>